<proteinExistence type="predicted"/>
<name>A0A1H5Y9H5_9RHOO</name>
<accession>A0A1H5Y9H5</accession>
<dbReference type="STRING" id="96773.Tchl_1425"/>
<protein>
    <submittedName>
        <fullName evidence="1">Uncharacterized protein</fullName>
    </submittedName>
</protein>
<gene>
    <name evidence="1" type="ORF">Tchl_1425</name>
</gene>
<dbReference type="CDD" id="cd09627">
    <property type="entry name" value="DOMON_murB_like"/>
    <property type="match status" value="1"/>
</dbReference>
<dbReference type="Proteomes" id="UP000185739">
    <property type="component" value="Chromosome"/>
</dbReference>
<keyword evidence="2" id="KW-1185">Reference proteome</keyword>
<dbReference type="EMBL" id="CP018839">
    <property type="protein sequence ID" value="APR04284.1"/>
    <property type="molecule type" value="Genomic_DNA"/>
</dbReference>
<evidence type="ECO:0000313" key="2">
    <source>
        <dbReference type="Proteomes" id="UP000185739"/>
    </source>
</evidence>
<dbReference type="OrthoDB" id="190583at2"/>
<reference evidence="1 2" key="1">
    <citation type="submission" date="2016-12" db="EMBL/GenBank/DDBJ databases">
        <title>Complete genome sequence of Thauera chlorobenzoica, a Betaproteobacterium degrading haloaromatics anaerobically to CO2 and halides.</title>
        <authorList>
            <person name="Goris T."/>
            <person name="Mergelsberg M."/>
            <person name="Boll M."/>
        </authorList>
    </citation>
    <scope>NUCLEOTIDE SEQUENCE [LARGE SCALE GENOMIC DNA]</scope>
    <source>
        <strain evidence="1 2">3CB1</strain>
    </source>
</reference>
<dbReference type="RefSeq" id="WP_075147782.1">
    <property type="nucleotide sequence ID" value="NZ_CP018839.1"/>
</dbReference>
<dbReference type="KEGG" id="tcl:Tchl_1425"/>
<dbReference type="AlphaFoldDB" id="A0A1H5Y9H5"/>
<dbReference type="Gene3D" id="2.60.40.1190">
    <property type="match status" value="1"/>
</dbReference>
<evidence type="ECO:0000313" key="1">
    <source>
        <dbReference type="EMBL" id="APR04284.1"/>
    </source>
</evidence>
<sequence length="206" mass="22089">MSLPHHAPPRVPTITVGLRPHPFGPDAATPGGGPVGRVLATMYAPAEGGAVFEFGLEECRLDALKIPAAQPPGPADGLWRHTCFEAFLGVPGEEGYREFNFSPSGQWAAYAFRAWRERIADFRPGAEPQLRCARHGDGLTLTAHVPAALLPAVPAGTELPVGLAAVIERADGQHEYWAVRHVAAQPDFHARETFALRLTTAHRDAG</sequence>
<organism evidence="1 2">
    <name type="scientific">Thauera chlorobenzoica</name>
    <dbReference type="NCBI Taxonomy" id="96773"/>
    <lineage>
        <taxon>Bacteria</taxon>
        <taxon>Pseudomonadati</taxon>
        <taxon>Pseudomonadota</taxon>
        <taxon>Betaproteobacteria</taxon>
        <taxon>Rhodocyclales</taxon>
        <taxon>Zoogloeaceae</taxon>
        <taxon>Thauera</taxon>
    </lineage>
</organism>